<evidence type="ECO:0000259" key="1">
    <source>
        <dbReference type="Pfam" id="PF06985"/>
    </source>
</evidence>
<dbReference type="PANTHER" id="PTHR33112">
    <property type="entry name" value="DOMAIN PROTEIN, PUTATIVE-RELATED"/>
    <property type="match status" value="1"/>
</dbReference>
<keyword evidence="3" id="KW-1185">Reference proteome</keyword>
<name>A0A8H4RL41_9HELO</name>
<gene>
    <name evidence="2" type="ORF">G7Y89_g7936</name>
</gene>
<feature type="domain" description="Heterokaryon incompatibility" evidence="1">
    <location>
        <begin position="205"/>
        <end position="356"/>
    </location>
</feature>
<reference evidence="2 3" key="1">
    <citation type="submission" date="2020-03" db="EMBL/GenBank/DDBJ databases">
        <title>Draft Genome Sequence of Cudoniella acicularis.</title>
        <authorList>
            <person name="Buettner E."/>
            <person name="Kellner H."/>
        </authorList>
    </citation>
    <scope>NUCLEOTIDE SEQUENCE [LARGE SCALE GENOMIC DNA]</scope>
    <source>
        <strain evidence="2 3">DSM 108380</strain>
    </source>
</reference>
<dbReference type="OrthoDB" id="5362512at2759"/>
<dbReference type="AlphaFoldDB" id="A0A8H4RL41"/>
<organism evidence="2 3">
    <name type="scientific">Cudoniella acicularis</name>
    <dbReference type="NCBI Taxonomy" id="354080"/>
    <lineage>
        <taxon>Eukaryota</taxon>
        <taxon>Fungi</taxon>
        <taxon>Dikarya</taxon>
        <taxon>Ascomycota</taxon>
        <taxon>Pezizomycotina</taxon>
        <taxon>Leotiomycetes</taxon>
        <taxon>Helotiales</taxon>
        <taxon>Tricladiaceae</taxon>
        <taxon>Cudoniella</taxon>
    </lineage>
</organism>
<accession>A0A8H4RL41</accession>
<dbReference type="Pfam" id="PF06985">
    <property type="entry name" value="HET"/>
    <property type="match status" value="1"/>
</dbReference>
<dbReference type="InterPro" id="IPR010730">
    <property type="entry name" value="HET"/>
</dbReference>
<evidence type="ECO:0000313" key="2">
    <source>
        <dbReference type="EMBL" id="KAF4630202.1"/>
    </source>
</evidence>
<protein>
    <recommendedName>
        <fullName evidence="1">Heterokaryon incompatibility domain-containing protein</fullName>
    </recommendedName>
</protein>
<sequence length="688" mass="79255">MELHLATLKECWLCSEILQALSHSDRQPHDSPRKLPLGAERRELVEDIQAGMSPLGATSKILPSSLTIHCTIAHVQSWDLWDLRRIGRFDSHVTATSQGRSLDVVILKKPGGDLEEGMKSSFLLLPKQYVDQFTVQDSLAQRADPKWPLNIAKGWLTECIATHYKCSQNMSRWLPTRLLEIEKPYNRTVRLVHTKKDKIALHTPYCTLSHCWGTLQFLRLTADNQAQLEAGIAVKILPQTFHDAIAMTNFLGLRYIWIDSLCILQNSVDDWRRESSVMGRVYQNSQCNIAATSSANGNGGLNLERSPSLTMPCFVESSWDDDRNDIWHLCPRRLEDYRGHKLLEGPLLERGWVIQERVLARRTLHFGSRQLYWECRHHQACETYPRSLPLHITKLKGGITEFETLNHALENFEQNLWIGSRATMQFWDQIVMAFSRCNLTREEDKLVALSGIATLIQKRFPSFHYLAGIWEPCLKNSLLWEVKDEKQFSGEPSKRPTRYRAPSWSWAAVDGMVRMNSDDEPRTKAPFEILDVTVELVGSDTTGQVKGAALKVLGHIMTVGVRDNKRPWKRDGDEKELLINGWWQKSNWIRDVGEPCQKLHCLPIRRRRRGTGLAFLLCLLLQPTLARKGQFRRNEEWLEYEERRNNNTGYVITITWGLLRVVTALWYFEARVVVKVEWWGCLANANLA</sequence>
<dbReference type="Proteomes" id="UP000566819">
    <property type="component" value="Unassembled WGS sequence"/>
</dbReference>
<dbReference type="EMBL" id="JAAMPI010000576">
    <property type="protein sequence ID" value="KAF4630202.1"/>
    <property type="molecule type" value="Genomic_DNA"/>
</dbReference>
<dbReference type="PANTHER" id="PTHR33112:SF11">
    <property type="entry name" value="HETEROKARYON INCOMPATIBILITY DOMAIN-CONTAINING PROTEIN"/>
    <property type="match status" value="1"/>
</dbReference>
<evidence type="ECO:0000313" key="3">
    <source>
        <dbReference type="Proteomes" id="UP000566819"/>
    </source>
</evidence>
<comment type="caution">
    <text evidence="2">The sequence shown here is derived from an EMBL/GenBank/DDBJ whole genome shotgun (WGS) entry which is preliminary data.</text>
</comment>
<proteinExistence type="predicted"/>